<dbReference type="InterPro" id="IPR005828">
    <property type="entry name" value="MFS_sugar_transport-like"/>
</dbReference>
<feature type="transmembrane region" description="Helical" evidence="8">
    <location>
        <begin position="23"/>
        <end position="49"/>
    </location>
</feature>
<comment type="caution">
    <text evidence="10">The sequence shown here is derived from an EMBL/GenBank/DDBJ whole genome shotgun (WGS) entry which is preliminary data.</text>
</comment>
<dbReference type="GeneID" id="4851844"/>
<evidence type="ECO:0000256" key="6">
    <source>
        <dbReference type="ARBA" id="ARBA00023136"/>
    </source>
</evidence>
<organism evidence="10 11">
    <name type="scientific">Scheffersomyces stipitis (strain ATCC 58785 / CBS 6054 / NBRC 10063 / NRRL Y-11545)</name>
    <name type="common">Yeast</name>
    <name type="synonym">Pichia stipitis</name>
    <dbReference type="NCBI Taxonomy" id="322104"/>
    <lineage>
        <taxon>Eukaryota</taxon>
        <taxon>Fungi</taxon>
        <taxon>Dikarya</taxon>
        <taxon>Ascomycota</taxon>
        <taxon>Saccharomycotina</taxon>
        <taxon>Pichiomycetes</taxon>
        <taxon>Debaryomycetaceae</taxon>
        <taxon>Scheffersomyces</taxon>
    </lineage>
</organism>
<dbReference type="FunFam" id="1.20.1250.20:FF:000451">
    <property type="entry name" value="MFS sugar transporter, putative"/>
    <property type="match status" value="1"/>
</dbReference>
<dbReference type="AlphaFoldDB" id="A3GHU5"/>
<name>A3GHU5_PICST</name>
<evidence type="ECO:0000256" key="3">
    <source>
        <dbReference type="ARBA" id="ARBA00022448"/>
    </source>
</evidence>
<keyword evidence="5 8" id="KW-1133">Transmembrane helix</keyword>
<feature type="domain" description="Major facilitator superfamily (MFS) profile" evidence="9">
    <location>
        <begin position="27"/>
        <end position="508"/>
    </location>
</feature>
<dbReference type="OrthoDB" id="6612291at2759"/>
<dbReference type="PANTHER" id="PTHR48022:SF48">
    <property type="entry name" value="SUGAR TRANSPORTER, PUTATIVE (AFU_ORTHOLOGUE AFUA_3G06730)-RELATED"/>
    <property type="match status" value="1"/>
</dbReference>
<gene>
    <name evidence="10" type="primary">XUT3</name>
    <name evidence="10" type="ORF">PICST_39560</name>
</gene>
<proteinExistence type="inferred from homology"/>
<feature type="transmembrane region" description="Helical" evidence="8">
    <location>
        <begin position="359"/>
        <end position="376"/>
    </location>
</feature>
<dbReference type="GO" id="GO:0005351">
    <property type="term" value="F:carbohydrate:proton symporter activity"/>
    <property type="evidence" value="ECO:0007669"/>
    <property type="project" value="TreeGrafter"/>
</dbReference>
<evidence type="ECO:0000256" key="2">
    <source>
        <dbReference type="ARBA" id="ARBA00010992"/>
    </source>
</evidence>
<keyword evidence="3 7" id="KW-0813">Transport</keyword>
<keyword evidence="10" id="KW-0762">Sugar transport</keyword>
<dbReference type="NCBIfam" id="TIGR00879">
    <property type="entry name" value="SP"/>
    <property type="match status" value="1"/>
</dbReference>
<dbReference type="InterPro" id="IPR050360">
    <property type="entry name" value="MFS_Sugar_Transporters"/>
</dbReference>
<dbReference type="InterPro" id="IPR005829">
    <property type="entry name" value="Sugar_transporter_CS"/>
</dbReference>
<sequence>MREVGILDVAHGNVVTIMMKDPVVFLVILFASLGGLLFGYDQGVISGIVTMESFGAKFPRIFMDADYKGWFVSTFLLCAWFGSIINTPIVDRFGRRDSITISCVIFVIGSAFQCAGINTSMLFGGRAVAGLAVGQLTMVVPMYMSELAPPSVRGGLVVIQQLSITIGIMISYWLDYGTHFIGGTRCAPSHPYQGETFNPNVDVPPGGCYGQSDASWRIPFGVQIAPAVLLGIGMIFFPRSPRWLLSKGRDEEAWSSLKYLRRKSHEDQVEREFAEIKAEVVYEDKYKEKRFPGKTGVALTLTGYWDILTTKSHFKRVFIGSAVMFFQQFIGCNAIIYYAPTIFTQLGMNSTTTSLLGTGLYGIVNCLSTLPAVFLIDRCGRKTLLMAGAIGTFISLVIVGAIVGKYGDRLSEFKTAGRTAIAFIFIYDVNFSYSWAPIGWVLPSEIFPIGIRSNAISITTSSTWMNNFIIGLVTPHMLETMKWGTYIFFAAFAIIAFFFTWLIIPETKGVPLEEMDAVFGDTAALQEKNLVTITSVSESDAKDRNSIEMSE</sequence>
<dbReference type="KEGG" id="pic:PICST_39560"/>
<dbReference type="SUPFAM" id="SSF103473">
    <property type="entry name" value="MFS general substrate transporter"/>
    <property type="match status" value="1"/>
</dbReference>
<feature type="transmembrane region" description="Helical" evidence="8">
    <location>
        <begin position="127"/>
        <end position="144"/>
    </location>
</feature>
<dbReference type="RefSeq" id="XP_001387138.1">
    <property type="nucleotide sequence ID" value="XM_001387101.1"/>
</dbReference>
<evidence type="ECO:0000256" key="7">
    <source>
        <dbReference type="RuleBase" id="RU003346"/>
    </source>
</evidence>
<dbReference type="GO" id="GO:0016020">
    <property type="term" value="C:membrane"/>
    <property type="evidence" value="ECO:0007669"/>
    <property type="project" value="UniProtKB-SubCell"/>
</dbReference>
<dbReference type="PROSITE" id="PS00217">
    <property type="entry name" value="SUGAR_TRANSPORT_2"/>
    <property type="match status" value="1"/>
</dbReference>
<dbReference type="InParanoid" id="A3GHU5"/>
<feature type="transmembrane region" description="Helical" evidence="8">
    <location>
        <begin position="156"/>
        <end position="174"/>
    </location>
</feature>
<dbReference type="InterPro" id="IPR003663">
    <property type="entry name" value="Sugar/inositol_transpt"/>
</dbReference>
<feature type="transmembrane region" description="Helical" evidence="8">
    <location>
        <begin position="99"/>
        <end position="121"/>
    </location>
</feature>
<dbReference type="PRINTS" id="PR00171">
    <property type="entry name" value="SUGRTRNSPORT"/>
</dbReference>
<dbReference type="Proteomes" id="UP000002258">
    <property type="component" value="Chromosome 1"/>
</dbReference>
<evidence type="ECO:0000256" key="1">
    <source>
        <dbReference type="ARBA" id="ARBA00004141"/>
    </source>
</evidence>
<feature type="transmembrane region" description="Helical" evidence="8">
    <location>
        <begin position="220"/>
        <end position="237"/>
    </location>
</feature>
<evidence type="ECO:0000256" key="8">
    <source>
        <dbReference type="SAM" id="Phobius"/>
    </source>
</evidence>
<comment type="subcellular location">
    <subcellularLocation>
        <location evidence="1">Membrane</location>
        <topology evidence="1">Multi-pass membrane protein</topology>
    </subcellularLocation>
</comment>
<dbReference type="InterPro" id="IPR020846">
    <property type="entry name" value="MFS_dom"/>
</dbReference>
<comment type="similarity">
    <text evidence="2 7">Belongs to the major facilitator superfamily. Sugar transporter (TC 2.A.1.1) family.</text>
</comment>
<dbReference type="PANTHER" id="PTHR48022">
    <property type="entry name" value="PLASTIDIC GLUCOSE TRANSPORTER 4"/>
    <property type="match status" value="1"/>
</dbReference>
<evidence type="ECO:0000313" key="11">
    <source>
        <dbReference type="Proteomes" id="UP000002258"/>
    </source>
</evidence>
<dbReference type="EMBL" id="AAVQ01000002">
    <property type="protein sequence ID" value="EAZ63115.1"/>
    <property type="molecule type" value="Genomic_DNA"/>
</dbReference>
<dbReference type="Pfam" id="PF00083">
    <property type="entry name" value="Sugar_tr"/>
    <property type="match status" value="1"/>
</dbReference>
<protein>
    <submittedName>
        <fullName evidence="10">Sugar transporter, putative</fullName>
    </submittedName>
</protein>
<keyword evidence="6 8" id="KW-0472">Membrane</keyword>
<evidence type="ECO:0000313" key="10">
    <source>
        <dbReference type="EMBL" id="EAZ63115.1"/>
    </source>
</evidence>
<keyword evidence="11" id="KW-1185">Reference proteome</keyword>
<reference evidence="10 11" key="1">
    <citation type="journal article" date="2007" name="Nat. Biotechnol.">
        <title>Genome sequence of the lignocellulose-bioconverting and xylose-fermenting yeast Pichia stipitis.</title>
        <authorList>
            <person name="Jeffries T.W."/>
            <person name="Grigoriev I.V."/>
            <person name="Grimwood J."/>
            <person name="Laplaza J.M."/>
            <person name="Aerts A."/>
            <person name="Salamov A."/>
            <person name="Schmutz J."/>
            <person name="Lindquist E."/>
            <person name="Dehal P."/>
            <person name="Shapiro H."/>
            <person name="Jin Y.S."/>
            <person name="Passoth V."/>
            <person name="Richardson P.M."/>
        </authorList>
    </citation>
    <scope>NUCLEOTIDE SEQUENCE [LARGE SCALE GENOMIC DNA]</scope>
    <source>
        <strain evidence="11">ATCC 58785 / CBS 6054 / NBRC 10063 / NRRL Y-11545</strain>
    </source>
</reference>
<dbReference type="eggNOG" id="KOG0254">
    <property type="taxonomic scope" value="Eukaryota"/>
</dbReference>
<feature type="transmembrane region" description="Helical" evidence="8">
    <location>
        <begin position="69"/>
        <end position="87"/>
    </location>
</feature>
<dbReference type="FunFam" id="1.20.1250.20:FF:000388">
    <property type="entry name" value="MFS sugar transporter, putative"/>
    <property type="match status" value="1"/>
</dbReference>
<feature type="transmembrane region" description="Helical" evidence="8">
    <location>
        <begin position="483"/>
        <end position="504"/>
    </location>
</feature>
<dbReference type="InterPro" id="IPR036259">
    <property type="entry name" value="MFS_trans_sf"/>
</dbReference>
<evidence type="ECO:0000259" key="9">
    <source>
        <dbReference type="PROSITE" id="PS50850"/>
    </source>
</evidence>
<dbReference type="PROSITE" id="PS50850">
    <property type="entry name" value="MFS"/>
    <property type="match status" value="1"/>
</dbReference>
<dbReference type="HOGENOM" id="CLU_001265_30_12_1"/>
<keyword evidence="4 8" id="KW-0812">Transmembrane</keyword>
<feature type="transmembrane region" description="Helical" evidence="8">
    <location>
        <begin position="383"/>
        <end position="403"/>
    </location>
</feature>
<evidence type="ECO:0000256" key="5">
    <source>
        <dbReference type="ARBA" id="ARBA00022989"/>
    </source>
</evidence>
<dbReference type="OMA" id="YWIDYGT"/>
<evidence type="ECO:0000256" key="4">
    <source>
        <dbReference type="ARBA" id="ARBA00022692"/>
    </source>
</evidence>
<feature type="transmembrane region" description="Helical" evidence="8">
    <location>
        <begin position="317"/>
        <end position="339"/>
    </location>
</feature>
<dbReference type="Gene3D" id="1.20.1250.20">
    <property type="entry name" value="MFS general substrate transporter like domains"/>
    <property type="match status" value="1"/>
</dbReference>
<accession>A3GHU5</accession>